<gene>
    <name evidence="6" type="ORF">GCM10010170_044410</name>
</gene>
<evidence type="ECO:0000256" key="4">
    <source>
        <dbReference type="SAM" id="MobiDB-lite"/>
    </source>
</evidence>
<dbReference type="PRINTS" id="PR00038">
    <property type="entry name" value="HTHLUXR"/>
</dbReference>
<dbReference type="PANTHER" id="PTHR44688:SF16">
    <property type="entry name" value="DNA-BINDING TRANSCRIPTIONAL ACTIVATOR DEVR_DOSR"/>
    <property type="match status" value="1"/>
</dbReference>
<dbReference type="RefSeq" id="WP_344614369.1">
    <property type="nucleotide sequence ID" value="NZ_BAAARV010000033.1"/>
</dbReference>
<dbReference type="Pfam" id="PF00196">
    <property type="entry name" value="GerE"/>
    <property type="match status" value="1"/>
</dbReference>
<feature type="domain" description="HTH luxR-type" evidence="5">
    <location>
        <begin position="44"/>
        <end position="101"/>
    </location>
</feature>
<dbReference type="InterPro" id="IPR000792">
    <property type="entry name" value="Tscrpt_reg_LuxR_C"/>
</dbReference>
<protein>
    <recommendedName>
        <fullName evidence="5">HTH luxR-type domain-containing protein</fullName>
    </recommendedName>
</protein>
<evidence type="ECO:0000256" key="1">
    <source>
        <dbReference type="ARBA" id="ARBA00023015"/>
    </source>
</evidence>
<keyword evidence="3" id="KW-0804">Transcription</keyword>
<comment type="caution">
    <text evidence="6">The sequence shown here is derived from an EMBL/GenBank/DDBJ whole genome shotgun (WGS) entry which is preliminary data.</text>
</comment>
<accession>A0ABN3GJT1</accession>
<evidence type="ECO:0000256" key="3">
    <source>
        <dbReference type="ARBA" id="ARBA00023163"/>
    </source>
</evidence>
<evidence type="ECO:0000256" key="2">
    <source>
        <dbReference type="ARBA" id="ARBA00023125"/>
    </source>
</evidence>
<sequence>MVVEDAHWADEARPGQHRRRAGALRRRGGAKVPRGPCRATAQHAAGLTPRQADVLELLVEGLSNAEIAARLTLSAKTVDQHISASPAAPRPSRPHNAATWVVPGSQVRGNARSGERPAHLPSMP</sequence>
<organism evidence="6 7">
    <name type="scientific">Dactylosporangium salmoneum</name>
    <dbReference type="NCBI Taxonomy" id="53361"/>
    <lineage>
        <taxon>Bacteria</taxon>
        <taxon>Bacillati</taxon>
        <taxon>Actinomycetota</taxon>
        <taxon>Actinomycetes</taxon>
        <taxon>Micromonosporales</taxon>
        <taxon>Micromonosporaceae</taxon>
        <taxon>Dactylosporangium</taxon>
    </lineage>
</organism>
<dbReference type="InterPro" id="IPR016032">
    <property type="entry name" value="Sig_transdc_resp-reg_C-effctor"/>
</dbReference>
<evidence type="ECO:0000259" key="5">
    <source>
        <dbReference type="SMART" id="SM00421"/>
    </source>
</evidence>
<dbReference type="EMBL" id="BAAARV010000033">
    <property type="protein sequence ID" value="GAA2353195.1"/>
    <property type="molecule type" value="Genomic_DNA"/>
</dbReference>
<dbReference type="Proteomes" id="UP001501444">
    <property type="component" value="Unassembled WGS sequence"/>
</dbReference>
<dbReference type="SUPFAM" id="SSF46894">
    <property type="entry name" value="C-terminal effector domain of the bipartite response regulators"/>
    <property type="match status" value="1"/>
</dbReference>
<reference evidence="6 7" key="1">
    <citation type="journal article" date="2019" name="Int. J. Syst. Evol. Microbiol.">
        <title>The Global Catalogue of Microorganisms (GCM) 10K type strain sequencing project: providing services to taxonomists for standard genome sequencing and annotation.</title>
        <authorList>
            <consortium name="The Broad Institute Genomics Platform"/>
            <consortium name="The Broad Institute Genome Sequencing Center for Infectious Disease"/>
            <person name="Wu L."/>
            <person name="Ma J."/>
        </authorList>
    </citation>
    <scope>NUCLEOTIDE SEQUENCE [LARGE SCALE GENOMIC DNA]</scope>
    <source>
        <strain evidence="6 7">JCM 3272</strain>
    </source>
</reference>
<keyword evidence="2" id="KW-0238">DNA-binding</keyword>
<dbReference type="SMART" id="SM00421">
    <property type="entry name" value="HTH_LUXR"/>
    <property type="match status" value="1"/>
</dbReference>
<keyword evidence="7" id="KW-1185">Reference proteome</keyword>
<feature type="region of interest" description="Disordered" evidence="4">
    <location>
        <begin position="81"/>
        <end position="124"/>
    </location>
</feature>
<dbReference type="InterPro" id="IPR036388">
    <property type="entry name" value="WH-like_DNA-bd_sf"/>
</dbReference>
<dbReference type="Gene3D" id="1.10.10.10">
    <property type="entry name" value="Winged helix-like DNA-binding domain superfamily/Winged helix DNA-binding domain"/>
    <property type="match status" value="1"/>
</dbReference>
<dbReference type="PANTHER" id="PTHR44688">
    <property type="entry name" value="DNA-BINDING TRANSCRIPTIONAL ACTIVATOR DEVR_DOSR"/>
    <property type="match status" value="1"/>
</dbReference>
<evidence type="ECO:0000313" key="6">
    <source>
        <dbReference type="EMBL" id="GAA2353195.1"/>
    </source>
</evidence>
<dbReference type="CDD" id="cd06170">
    <property type="entry name" value="LuxR_C_like"/>
    <property type="match status" value="1"/>
</dbReference>
<evidence type="ECO:0000313" key="7">
    <source>
        <dbReference type="Proteomes" id="UP001501444"/>
    </source>
</evidence>
<name>A0ABN3GJT1_9ACTN</name>
<keyword evidence="1" id="KW-0805">Transcription regulation</keyword>
<feature type="compositionally biased region" description="Basic residues" evidence="4">
    <location>
        <begin position="15"/>
        <end position="29"/>
    </location>
</feature>
<feature type="compositionally biased region" description="Basic and acidic residues" evidence="4">
    <location>
        <begin position="1"/>
        <end position="14"/>
    </location>
</feature>
<feature type="region of interest" description="Disordered" evidence="4">
    <location>
        <begin position="1"/>
        <end position="44"/>
    </location>
</feature>
<proteinExistence type="predicted"/>